<evidence type="ECO:0000313" key="1">
    <source>
        <dbReference type="EMBL" id="SHD76685.1"/>
    </source>
</evidence>
<accession>A0A1M4PMJ8</accession>
<dbReference type="RefSeq" id="WP_157752625.1">
    <property type="nucleotide sequence ID" value="NZ_LT669839.1"/>
</dbReference>
<proteinExistence type="predicted"/>
<dbReference type="AlphaFoldDB" id="A0A1M4PMJ8"/>
<dbReference type="Proteomes" id="UP000245423">
    <property type="component" value="Chromosome 1"/>
</dbReference>
<gene>
    <name evidence="1" type="ORF">CUESP1_1313</name>
</gene>
<protein>
    <submittedName>
        <fullName evidence="1">Uncharacterized protein</fullName>
    </submittedName>
</protein>
<keyword evidence="2" id="KW-1185">Reference proteome</keyword>
<dbReference type="EMBL" id="LT669839">
    <property type="protein sequence ID" value="SHD76685.1"/>
    <property type="molecule type" value="Genomic_DNA"/>
</dbReference>
<organism evidence="1 2">
    <name type="scientific">[Clostridium] ultunense Esp</name>
    <dbReference type="NCBI Taxonomy" id="1288971"/>
    <lineage>
        <taxon>Bacteria</taxon>
        <taxon>Bacillati</taxon>
        <taxon>Bacillota</taxon>
        <taxon>Tissierellia</taxon>
        <taxon>Tissierellales</taxon>
        <taxon>Tepidimicrobiaceae</taxon>
        <taxon>Schnuerera</taxon>
    </lineage>
</organism>
<name>A0A1M4PMJ8_9FIRM</name>
<evidence type="ECO:0000313" key="2">
    <source>
        <dbReference type="Proteomes" id="UP000245423"/>
    </source>
</evidence>
<reference evidence="1 2" key="1">
    <citation type="submission" date="2016-11" db="EMBL/GenBank/DDBJ databases">
        <authorList>
            <person name="Manzoor S."/>
        </authorList>
    </citation>
    <scope>NUCLEOTIDE SEQUENCE [LARGE SCALE GENOMIC DNA]</scope>
    <source>
        <strain evidence="1">Clostridium ultunense strain Esp</strain>
    </source>
</reference>
<sequence length="51" mass="5872">MVNNTISLINFLENNVIKDYEMMVEAVNPYKDDGSELNNIIPDLLARISMR</sequence>